<comment type="subcellular location">
    <subcellularLocation>
        <location evidence="1">Cell envelope</location>
    </subcellularLocation>
</comment>
<dbReference type="Pfam" id="PF01497">
    <property type="entry name" value="Peripla_BP_2"/>
    <property type="match status" value="1"/>
</dbReference>
<evidence type="ECO:0000256" key="4">
    <source>
        <dbReference type="ARBA" id="ARBA00022729"/>
    </source>
</evidence>
<gene>
    <name evidence="7" type="ORF">H9635_05465</name>
</gene>
<feature type="domain" description="Fe/B12 periplasmic-binding" evidence="6">
    <location>
        <begin position="48"/>
        <end position="306"/>
    </location>
</feature>
<feature type="signal peptide" evidence="5">
    <location>
        <begin position="1"/>
        <end position="18"/>
    </location>
</feature>
<keyword evidence="8" id="KW-1185">Reference proteome</keyword>
<dbReference type="PROSITE" id="PS51257">
    <property type="entry name" value="PROKAR_LIPOPROTEIN"/>
    <property type="match status" value="1"/>
</dbReference>
<evidence type="ECO:0000313" key="8">
    <source>
        <dbReference type="Proteomes" id="UP000619101"/>
    </source>
</evidence>
<evidence type="ECO:0000256" key="2">
    <source>
        <dbReference type="ARBA" id="ARBA00008814"/>
    </source>
</evidence>
<evidence type="ECO:0000259" key="6">
    <source>
        <dbReference type="PROSITE" id="PS50983"/>
    </source>
</evidence>
<dbReference type="PROSITE" id="PS50983">
    <property type="entry name" value="FE_B12_PBP"/>
    <property type="match status" value="1"/>
</dbReference>
<organism evidence="7 8">
    <name type="scientific">Solibacillus faecavium</name>
    <dbReference type="NCBI Taxonomy" id="2762221"/>
    <lineage>
        <taxon>Bacteria</taxon>
        <taxon>Bacillati</taxon>
        <taxon>Bacillota</taxon>
        <taxon>Bacilli</taxon>
        <taxon>Bacillales</taxon>
        <taxon>Caryophanaceae</taxon>
        <taxon>Solibacillus</taxon>
    </lineage>
</organism>
<evidence type="ECO:0000256" key="3">
    <source>
        <dbReference type="ARBA" id="ARBA00022448"/>
    </source>
</evidence>
<protein>
    <submittedName>
        <fullName evidence="7">ABC transporter substrate-binding protein</fullName>
    </submittedName>
</protein>
<comment type="caution">
    <text evidence="7">The sequence shown here is derived from an EMBL/GenBank/DDBJ whole genome shotgun (WGS) entry which is preliminary data.</text>
</comment>
<evidence type="ECO:0000256" key="5">
    <source>
        <dbReference type="SAM" id="SignalP"/>
    </source>
</evidence>
<dbReference type="Proteomes" id="UP000619101">
    <property type="component" value="Unassembled WGS sequence"/>
</dbReference>
<evidence type="ECO:0000256" key="1">
    <source>
        <dbReference type="ARBA" id="ARBA00004196"/>
    </source>
</evidence>
<dbReference type="SUPFAM" id="SSF53807">
    <property type="entry name" value="Helical backbone' metal receptor"/>
    <property type="match status" value="1"/>
</dbReference>
<dbReference type="PANTHER" id="PTHR30532:SF21">
    <property type="entry name" value="SIDEROPHORE-BINDING LIPOPROTEIN YFIY-RELATED"/>
    <property type="match status" value="1"/>
</dbReference>
<sequence>MKKILFGLFTALSIFTLAACGSNETTENEKNTSEPTTEVEETVAYDKDVASISIFLTGNLQALEIMPVGTTTSDFLPLQEERFPNTKYLGFTKEPDMEALIALQPDEIFIDAEFAEKHGLDKYEAIATTHVINLDEGRWKDHLKSIANLTEREETAEQFIEAYEAKAEEVKALATEKLGEGTVMAVRVSAKGIRVYGMERPLGPILFEDLGFTPANGIDAIDKNWENISKEVLPDFNPDTMFVLVSSVDEGSDVVFEELQNDPIWQSLKAVQNNQVIVVEENPWLDYSAYGNKLALENLEQILLAR</sequence>
<dbReference type="EMBL" id="JACSPZ010000002">
    <property type="protein sequence ID" value="MBD8036183.1"/>
    <property type="molecule type" value="Genomic_DNA"/>
</dbReference>
<evidence type="ECO:0000313" key="7">
    <source>
        <dbReference type="EMBL" id="MBD8036183.1"/>
    </source>
</evidence>
<dbReference type="InterPro" id="IPR002491">
    <property type="entry name" value="ABC_transptr_periplasmic_BD"/>
</dbReference>
<dbReference type="Gene3D" id="3.40.50.1980">
    <property type="entry name" value="Nitrogenase molybdenum iron protein domain"/>
    <property type="match status" value="2"/>
</dbReference>
<comment type="similarity">
    <text evidence="2">Belongs to the bacterial solute-binding protein 8 family.</text>
</comment>
<dbReference type="PANTHER" id="PTHR30532">
    <property type="entry name" value="IRON III DICITRATE-BINDING PERIPLASMIC PROTEIN"/>
    <property type="match status" value="1"/>
</dbReference>
<proteinExistence type="inferred from homology"/>
<accession>A0ABR8XW64</accession>
<name>A0ABR8XW64_9BACL</name>
<reference evidence="7 8" key="1">
    <citation type="submission" date="2020-08" db="EMBL/GenBank/DDBJ databases">
        <title>A Genomic Blueprint of the Chicken Gut Microbiome.</title>
        <authorList>
            <person name="Gilroy R."/>
            <person name="Ravi A."/>
            <person name="Getino M."/>
            <person name="Pursley I."/>
            <person name="Horton D.L."/>
            <person name="Alikhan N.-F."/>
            <person name="Baker D."/>
            <person name="Gharbi K."/>
            <person name="Hall N."/>
            <person name="Watson M."/>
            <person name="Adriaenssens E.M."/>
            <person name="Foster-Nyarko E."/>
            <person name="Jarju S."/>
            <person name="Secka A."/>
            <person name="Antonio M."/>
            <person name="Oren A."/>
            <person name="Chaudhuri R."/>
            <person name="La Ragione R.M."/>
            <person name="Hildebrand F."/>
            <person name="Pallen M.J."/>
        </authorList>
    </citation>
    <scope>NUCLEOTIDE SEQUENCE [LARGE SCALE GENOMIC DNA]</scope>
    <source>
        <strain evidence="7 8">A46</strain>
    </source>
</reference>
<keyword evidence="3" id="KW-0813">Transport</keyword>
<keyword evidence="4 5" id="KW-0732">Signal</keyword>
<dbReference type="RefSeq" id="WP_191699138.1">
    <property type="nucleotide sequence ID" value="NZ_JACSPZ010000002.1"/>
</dbReference>
<dbReference type="InterPro" id="IPR051313">
    <property type="entry name" value="Bact_iron-sidero_bind"/>
</dbReference>
<feature type="chain" id="PRO_5047366666" evidence="5">
    <location>
        <begin position="19"/>
        <end position="306"/>
    </location>
</feature>